<evidence type="ECO:0000259" key="12">
    <source>
        <dbReference type="SMART" id="SM00387"/>
    </source>
</evidence>
<keyword evidence="9" id="KW-0902">Two-component regulatory system</keyword>
<comment type="caution">
    <text evidence="13">The sequence shown here is derived from an EMBL/GenBank/DDBJ whole genome shotgun (WGS) entry which is preliminary data.</text>
</comment>
<reference evidence="14" key="1">
    <citation type="journal article" date="2019" name="Int. J. Syst. Evol. Microbiol.">
        <title>The Global Catalogue of Microorganisms (GCM) 10K type strain sequencing project: providing services to taxonomists for standard genome sequencing and annotation.</title>
        <authorList>
            <consortium name="The Broad Institute Genomics Platform"/>
            <consortium name="The Broad Institute Genome Sequencing Center for Infectious Disease"/>
            <person name="Wu L."/>
            <person name="Ma J."/>
        </authorList>
    </citation>
    <scope>NUCLEOTIDE SEQUENCE [LARGE SCALE GENOMIC DNA]</scope>
    <source>
        <strain evidence="14">CECT 7226</strain>
    </source>
</reference>
<dbReference type="RefSeq" id="WP_261840644.1">
    <property type="nucleotide sequence ID" value="NZ_AP025459.1"/>
</dbReference>
<feature type="transmembrane region" description="Helical" evidence="11">
    <location>
        <begin position="112"/>
        <end position="131"/>
    </location>
</feature>
<gene>
    <name evidence="13" type="ORF">QWY96_18845</name>
</gene>
<evidence type="ECO:0000256" key="6">
    <source>
        <dbReference type="ARBA" id="ARBA00022777"/>
    </source>
</evidence>
<sequence>MLSNQLMMLLAMVERASLLLMALYFLTHMKVFQTLIAKQSRNTLERTILTLFFTAFAIFSTYTGVHVEGSLVNVRIISIVSGGVLFGPWVGIPVGLISGIHRYLIDLNGPSSIPCLISSVLAGILASWVYLRANYANYAKYGFLVAAGCEVLTMILIIGLSQDKALSYSIVDAIGLPMILGSVCVILIIKWLQDMESEKDKVAAYQAKQALKVANQTLPYIRKSSNDALKQVCTIIKRECNADAVAITDTRDVQVYVGYGEQQYSSHHNQVSLMTKTAIENGTIIKSNNIQEHTFRSLMIIPLFENSNVTGTLKIFFNKPHQITLALHEMAIGLSQLISTQLEVAKVEKLKIMANEAEFGALQNKINPHFLFNTLNAISTLIRIEPDKARDLIGKLAGFMRFNLENVDEMIPLEKALQQVKDYVAIEKARFGDKLSVQFDVDTVDTSIPPLLIQPLVENAIGHGIIPNGRSGTVCIRVRQQLNGIEITICDDGVGIPNTVIEQIYSGTIESKRIGLNNVHQRIQLLYGKGLEIERLTPGTRISFVIPKGKYNDNSNLS</sequence>
<dbReference type="Pfam" id="PF07694">
    <property type="entry name" value="5TM-5TMR_LYT"/>
    <property type="match status" value="1"/>
</dbReference>
<feature type="transmembrane region" description="Helical" evidence="11">
    <location>
        <begin position="173"/>
        <end position="192"/>
    </location>
</feature>
<keyword evidence="8 11" id="KW-1133">Transmembrane helix</keyword>
<evidence type="ECO:0000313" key="14">
    <source>
        <dbReference type="Proteomes" id="UP001223712"/>
    </source>
</evidence>
<keyword evidence="5" id="KW-0547">Nucleotide-binding</keyword>
<keyword evidence="4 11" id="KW-0812">Transmembrane</keyword>
<name>A0ABT8CN97_9VIBR</name>
<dbReference type="InterPro" id="IPR050640">
    <property type="entry name" value="Bact_2-comp_sensor_kinase"/>
</dbReference>
<dbReference type="InterPro" id="IPR036890">
    <property type="entry name" value="HATPase_C_sf"/>
</dbReference>
<feature type="domain" description="Histidine kinase/HSP90-like ATPase" evidence="12">
    <location>
        <begin position="448"/>
        <end position="550"/>
    </location>
</feature>
<keyword evidence="10 11" id="KW-0472">Membrane</keyword>
<evidence type="ECO:0000256" key="1">
    <source>
        <dbReference type="ARBA" id="ARBA00004651"/>
    </source>
</evidence>
<feature type="transmembrane region" description="Helical" evidence="11">
    <location>
        <begin position="6"/>
        <end position="26"/>
    </location>
</feature>
<evidence type="ECO:0000256" key="9">
    <source>
        <dbReference type="ARBA" id="ARBA00023012"/>
    </source>
</evidence>
<feature type="transmembrane region" description="Helical" evidence="11">
    <location>
        <begin position="77"/>
        <end position="100"/>
    </location>
</feature>
<dbReference type="Gene3D" id="1.10.1760.20">
    <property type="match status" value="1"/>
</dbReference>
<organism evidence="13 14">
    <name type="scientific">Vibrio artabrorum</name>
    <dbReference type="NCBI Taxonomy" id="446374"/>
    <lineage>
        <taxon>Bacteria</taxon>
        <taxon>Pseudomonadati</taxon>
        <taxon>Pseudomonadota</taxon>
        <taxon>Gammaproteobacteria</taxon>
        <taxon>Vibrionales</taxon>
        <taxon>Vibrionaceae</taxon>
        <taxon>Vibrio</taxon>
    </lineage>
</organism>
<keyword evidence="3" id="KW-0808">Transferase</keyword>
<dbReference type="SUPFAM" id="SSF55781">
    <property type="entry name" value="GAF domain-like"/>
    <property type="match status" value="1"/>
</dbReference>
<evidence type="ECO:0000256" key="3">
    <source>
        <dbReference type="ARBA" id="ARBA00022679"/>
    </source>
</evidence>
<dbReference type="Gene3D" id="3.30.565.10">
    <property type="entry name" value="Histidine kinase-like ATPase, C-terminal domain"/>
    <property type="match status" value="1"/>
</dbReference>
<evidence type="ECO:0000256" key="8">
    <source>
        <dbReference type="ARBA" id="ARBA00022989"/>
    </source>
</evidence>
<keyword evidence="2" id="KW-1003">Cell membrane</keyword>
<feature type="transmembrane region" description="Helical" evidence="11">
    <location>
        <begin position="143"/>
        <end position="161"/>
    </location>
</feature>
<accession>A0ABT8CN97</accession>
<keyword evidence="7" id="KW-0067">ATP-binding</keyword>
<dbReference type="InterPro" id="IPR010559">
    <property type="entry name" value="Sig_transdc_His_kin_internal"/>
</dbReference>
<evidence type="ECO:0000256" key="5">
    <source>
        <dbReference type="ARBA" id="ARBA00022741"/>
    </source>
</evidence>
<evidence type="ECO:0000313" key="13">
    <source>
        <dbReference type="EMBL" id="MDN3702460.1"/>
    </source>
</evidence>
<evidence type="ECO:0000256" key="11">
    <source>
        <dbReference type="SAM" id="Phobius"/>
    </source>
</evidence>
<dbReference type="EMBL" id="JAUFQY010000002">
    <property type="protein sequence ID" value="MDN3702460.1"/>
    <property type="molecule type" value="Genomic_DNA"/>
</dbReference>
<dbReference type="PANTHER" id="PTHR34220:SF7">
    <property type="entry name" value="SENSOR HISTIDINE KINASE YPDA"/>
    <property type="match status" value="1"/>
</dbReference>
<proteinExistence type="predicted"/>
<dbReference type="SUPFAM" id="SSF55874">
    <property type="entry name" value="ATPase domain of HSP90 chaperone/DNA topoisomerase II/histidine kinase"/>
    <property type="match status" value="1"/>
</dbReference>
<feature type="transmembrane region" description="Helical" evidence="11">
    <location>
        <begin position="47"/>
        <end position="65"/>
    </location>
</feature>
<comment type="subcellular location">
    <subcellularLocation>
        <location evidence="1">Cell membrane</location>
        <topology evidence="1">Multi-pass membrane protein</topology>
    </subcellularLocation>
</comment>
<keyword evidence="6" id="KW-0418">Kinase</keyword>
<dbReference type="SMART" id="SM00387">
    <property type="entry name" value="HATPase_c"/>
    <property type="match status" value="1"/>
</dbReference>
<evidence type="ECO:0000256" key="2">
    <source>
        <dbReference type="ARBA" id="ARBA00022475"/>
    </source>
</evidence>
<dbReference type="Proteomes" id="UP001223712">
    <property type="component" value="Unassembled WGS sequence"/>
</dbReference>
<evidence type="ECO:0000256" key="4">
    <source>
        <dbReference type="ARBA" id="ARBA00022692"/>
    </source>
</evidence>
<dbReference type="Pfam" id="PF06580">
    <property type="entry name" value="His_kinase"/>
    <property type="match status" value="1"/>
</dbReference>
<dbReference type="InterPro" id="IPR003594">
    <property type="entry name" value="HATPase_dom"/>
</dbReference>
<dbReference type="PANTHER" id="PTHR34220">
    <property type="entry name" value="SENSOR HISTIDINE KINASE YPDA"/>
    <property type="match status" value="1"/>
</dbReference>
<keyword evidence="13" id="KW-0675">Receptor</keyword>
<keyword evidence="14" id="KW-1185">Reference proteome</keyword>
<evidence type="ECO:0000256" key="7">
    <source>
        <dbReference type="ARBA" id="ARBA00022840"/>
    </source>
</evidence>
<protein>
    <submittedName>
        <fullName evidence="13">LytS/YhcK type 5TM receptor domain-containing protein</fullName>
    </submittedName>
</protein>
<evidence type="ECO:0000256" key="10">
    <source>
        <dbReference type="ARBA" id="ARBA00023136"/>
    </source>
</evidence>
<dbReference type="InterPro" id="IPR011620">
    <property type="entry name" value="Sig_transdc_His_kinase_LytS_TM"/>
</dbReference>
<dbReference type="Pfam" id="PF02518">
    <property type="entry name" value="HATPase_c"/>
    <property type="match status" value="1"/>
</dbReference>